<evidence type="ECO:0000313" key="2">
    <source>
        <dbReference type="Proteomes" id="UP000238775"/>
    </source>
</evidence>
<dbReference type="AlphaFoldDB" id="A0A7Z1N056"/>
<dbReference type="SUPFAM" id="SSF56935">
    <property type="entry name" value="Porins"/>
    <property type="match status" value="1"/>
</dbReference>
<dbReference type="EMBL" id="PGWZ01000511">
    <property type="protein sequence ID" value="PPJ70768.1"/>
    <property type="molecule type" value="Genomic_DNA"/>
</dbReference>
<dbReference type="Proteomes" id="UP000238775">
    <property type="component" value="Unassembled WGS sequence"/>
</dbReference>
<accession>A0A7Z1N056</accession>
<feature type="non-terminal residue" evidence="1">
    <location>
        <position position="1"/>
    </location>
</feature>
<evidence type="ECO:0000313" key="1">
    <source>
        <dbReference type="EMBL" id="PPJ70768.1"/>
    </source>
</evidence>
<reference evidence="1 2" key="1">
    <citation type="submission" date="2017-11" db="EMBL/GenBank/DDBJ databases">
        <authorList>
            <person name="Founou R.C."/>
            <person name="Founou L."/>
            <person name="Allam M."/>
            <person name="Ismail A."/>
            <person name="Essack S.Y."/>
        </authorList>
    </citation>
    <scope>NUCLEOTIDE SEQUENCE [LARGE SCALE GENOMIC DNA]</scope>
    <source>
        <strain evidence="1 2">G703N2B1</strain>
    </source>
</reference>
<protein>
    <submittedName>
        <fullName evidence="1">Porin</fullName>
    </submittedName>
</protein>
<proteinExistence type="predicted"/>
<organism evidence="1 2">
    <name type="scientific">Staphylococcus aureus</name>
    <dbReference type="NCBI Taxonomy" id="1280"/>
    <lineage>
        <taxon>Bacteria</taxon>
        <taxon>Bacillati</taxon>
        <taxon>Bacillota</taxon>
        <taxon>Bacilli</taxon>
        <taxon>Bacillales</taxon>
        <taxon>Staphylococcaceae</taxon>
        <taxon>Staphylococcus</taxon>
    </lineage>
</organism>
<comment type="caution">
    <text evidence="1">The sequence shown here is derived from an EMBL/GenBank/DDBJ whole genome shotgun (WGS) entry which is preliminary data.</text>
</comment>
<sequence>YTAYAIMNYVVSKRTWLYVGMDYTHQKDAGTVLAAALPKASQTGVMVGMRHGF</sequence>
<gene>
    <name evidence="1" type="ORF">CV021_13715</name>
</gene>
<dbReference type="Gene3D" id="2.40.160.10">
    <property type="entry name" value="Porin"/>
    <property type="match status" value="1"/>
</dbReference>
<name>A0A7Z1N056_STAAU</name>
<dbReference type="InterPro" id="IPR023614">
    <property type="entry name" value="Porin_dom_sf"/>
</dbReference>